<name>X1RZ19_9ZZZZ</name>
<feature type="non-terminal residue" evidence="1">
    <location>
        <position position="394"/>
    </location>
</feature>
<evidence type="ECO:0008006" key="2">
    <source>
        <dbReference type="Google" id="ProtNLM"/>
    </source>
</evidence>
<proteinExistence type="predicted"/>
<feature type="non-terminal residue" evidence="1">
    <location>
        <position position="1"/>
    </location>
</feature>
<dbReference type="Gene3D" id="3.90.1530.10">
    <property type="entry name" value="Conserved hypothetical protein from pyrococcus furiosus pfu- 392566-001, ParB domain"/>
    <property type="match status" value="1"/>
</dbReference>
<comment type="caution">
    <text evidence="1">The sequence shown here is derived from an EMBL/GenBank/DDBJ whole genome shotgun (WGS) entry which is preliminary data.</text>
</comment>
<reference evidence="1" key="1">
    <citation type="journal article" date="2014" name="Front. Microbiol.">
        <title>High frequency of phylogenetically diverse reductive dehalogenase-homologous genes in deep subseafloor sedimentary metagenomes.</title>
        <authorList>
            <person name="Kawai M."/>
            <person name="Futagami T."/>
            <person name="Toyoda A."/>
            <person name="Takaki Y."/>
            <person name="Nishi S."/>
            <person name="Hori S."/>
            <person name="Arai W."/>
            <person name="Tsubouchi T."/>
            <person name="Morono Y."/>
            <person name="Uchiyama I."/>
            <person name="Ito T."/>
            <person name="Fujiyama A."/>
            <person name="Inagaki F."/>
            <person name="Takami H."/>
        </authorList>
    </citation>
    <scope>NUCLEOTIDE SEQUENCE</scope>
    <source>
        <strain evidence="1">Expedition CK06-06</strain>
    </source>
</reference>
<dbReference type="Pfam" id="PF13384">
    <property type="entry name" value="HTH_23"/>
    <property type="match status" value="1"/>
</dbReference>
<dbReference type="EMBL" id="BARW01002857">
    <property type="protein sequence ID" value="GAI60774.1"/>
    <property type="molecule type" value="Genomic_DNA"/>
</dbReference>
<evidence type="ECO:0000313" key="1">
    <source>
        <dbReference type="EMBL" id="GAI60774.1"/>
    </source>
</evidence>
<dbReference type="SUPFAM" id="SSF110849">
    <property type="entry name" value="ParB/Sulfiredoxin"/>
    <property type="match status" value="1"/>
</dbReference>
<dbReference type="AlphaFoldDB" id="X1RZ19"/>
<sequence>ERVNISDLKLDNSIWPRSSLDEEAIERYRDCLEDLPPIVVDKETMTVLDGWHRVEAHRREGVETISVKYDGCPPHLFLARAYALNARHGLPVDNEVRDQIIVGLSQGKDGYDPMGEGEIAQEMGISQPRVSQVVINLLGANIFIKDKIKVREAIRLYLSGMSQAKVAERFNVSQPTISSVVRDYSKRKDLIGQHLRNRGHLKSVVNYPQRGPWGDAKFPGNTSGYLLVDLIDHYQPKSILDPMEGSGTTGDVAFDMGDIPYTGLDLLTGFDLVSNELEGEYVLIFWHPPYHDVIDYDIPHPNNLSRCPSLVDYLDKMKLCMANLLSHLSPEGHLCILCSDPRKDGIIQPIHSSIINFNLATLDAALVKLLEGRSRYFDYGNAPFIPIVHEYILI</sequence>
<dbReference type="Gene3D" id="1.10.10.60">
    <property type="entry name" value="Homeodomain-like"/>
    <property type="match status" value="1"/>
</dbReference>
<dbReference type="SUPFAM" id="SSF53335">
    <property type="entry name" value="S-adenosyl-L-methionine-dependent methyltransferases"/>
    <property type="match status" value="1"/>
</dbReference>
<dbReference type="InterPro" id="IPR036086">
    <property type="entry name" value="ParB/Sulfiredoxin_sf"/>
</dbReference>
<organism evidence="1">
    <name type="scientific">marine sediment metagenome</name>
    <dbReference type="NCBI Taxonomy" id="412755"/>
    <lineage>
        <taxon>unclassified sequences</taxon>
        <taxon>metagenomes</taxon>
        <taxon>ecological metagenomes</taxon>
    </lineage>
</organism>
<dbReference type="Gene3D" id="3.40.50.150">
    <property type="entry name" value="Vaccinia Virus protein VP39"/>
    <property type="match status" value="1"/>
</dbReference>
<accession>X1RZ19</accession>
<dbReference type="InterPro" id="IPR029063">
    <property type="entry name" value="SAM-dependent_MTases_sf"/>
</dbReference>
<protein>
    <recommendedName>
        <fullName evidence="2">ParB/Sulfiredoxin domain-containing protein</fullName>
    </recommendedName>
</protein>
<gene>
    <name evidence="1" type="ORF">S12H4_07664</name>
</gene>